<feature type="region of interest" description="Disordered" evidence="16">
    <location>
        <begin position="443"/>
        <end position="743"/>
    </location>
</feature>
<accession>A0A5N5WSW6</accession>
<feature type="compositionally biased region" description="Basic and acidic residues" evidence="16">
    <location>
        <begin position="582"/>
        <end position="607"/>
    </location>
</feature>
<dbReference type="GO" id="GO:0016020">
    <property type="term" value="C:membrane"/>
    <property type="evidence" value="ECO:0007669"/>
    <property type="project" value="UniProtKB-SubCell"/>
</dbReference>
<dbReference type="GO" id="GO:0007059">
    <property type="term" value="P:chromosome segregation"/>
    <property type="evidence" value="ECO:0007669"/>
    <property type="project" value="TreeGrafter"/>
</dbReference>
<evidence type="ECO:0000256" key="9">
    <source>
        <dbReference type="ARBA" id="ARBA00022838"/>
    </source>
</evidence>
<proteinExistence type="predicted"/>
<feature type="compositionally biased region" description="Basic and acidic residues" evidence="16">
    <location>
        <begin position="298"/>
        <end position="307"/>
    </location>
</feature>
<dbReference type="InterPro" id="IPR006593">
    <property type="entry name" value="Cyt_b561/ferric_Rdtase_TM"/>
</dbReference>
<keyword evidence="15" id="KW-0137">Centromere</keyword>
<feature type="transmembrane region" description="Helical" evidence="17">
    <location>
        <begin position="177"/>
        <end position="197"/>
    </location>
</feature>
<keyword evidence="10" id="KW-0249">Electron transport</keyword>
<feature type="compositionally biased region" description="Low complexity" evidence="16">
    <location>
        <begin position="545"/>
        <end position="556"/>
    </location>
</feature>
<evidence type="ECO:0000256" key="13">
    <source>
        <dbReference type="ARBA" id="ARBA00023242"/>
    </source>
</evidence>
<organism evidence="19 20">
    <name type="scientific">Aspergillus leporis</name>
    <dbReference type="NCBI Taxonomy" id="41062"/>
    <lineage>
        <taxon>Eukaryota</taxon>
        <taxon>Fungi</taxon>
        <taxon>Dikarya</taxon>
        <taxon>Ascomycota</taxon>
        <taxon>Pezizomycotina</taxon>
        <taxon>Eurotiomycetes</taxon>
        <taxon>Eurotiomycetidae</taxon>
        <taxon>Eurotiales</taxon>
        <taxon>Aspergillaceae</taxon>
        <taxon>Aspergillus</taxon>
        <taxon>Aspergillus subgen. Circumdati</taxon>
    </lineage>
</organism>
<feature type="compositionally biased region" description="Low complexity" evidence="16">
    <location>
        <begin position="385"/>
        <end position="394"/>
    </location>
</feature>
<evidence type="ECO:0000256" key="8">
    <source>
        <dbReference type="ARBA" id="ARBA00022776"/>
    </source>
</evidence>
<dbReference type="Proteomes" id="UP000326565">
    <property type="component" value="Unassembled WGS sequence"/>
</dbReference>
<dbReference type="SMART" id="SM00665">
    <property type="entry name" value="B561"/>
    <property type="match status" value="1"/>
</dbReference>
<keyword evidence="6" id="KW-0132">Cell division</keyword>
<dbReference type="AlphaFoldDB" id="A0A5N5WSW6"/>
<feature type="compositionally biased region" description="Pro residues" evidence="16">
    <location>
        <begin position="675"/>
        <end position="692"/>
    </location>
</feature>
<keyword evidence="13" id="KW-0539">Nucleus</keyword>
<evidence type="ECO:0000256" key="15">
    <source>
        <dbReference type="ARBA" id="ARBA00023328"/>
    </source>
</evidence>
<evidence type="ECO:0000256" key="7">
    <source>
        <dbReference type="ARBA" id="ARBA00022692"/>
    </source>
</evidence>
<dbReference type="PANTHER" id="PTHR15459">
    <property type="entry name" value="POLYAMINE-MODULATED FACTOR 1"/>
    <property type="match status" value="1"/>
</dbReference>
<feature type="transmembrane region" description="Helical" evidence="17">
    <location>
        <begin position="137"/>
        <end position="157"/>
    </location>
</feature>
<keyword evidence="11 17" id="KW-1133">Transmembrane helix</keyword>
<keyword evidence="4" id="KW-0813">Transport</keyword>
<dbReference type="CDD" id="cd08760">
    <property type="entry name" value="Cyt_b561_FRRS1_like"/>
    <property type="match status" value="1"/>
</dbReference>
<keyword evidence="5" id="KW-0158">Chromosome</keyword>
<evidence type="ECO:0000259" key="18">
    <source>
        <dbReference type="PROSITE" id="PS50939"/>
    </source>
</evidence>
<comment type="subcellular location">
    <subcellularLocation>
        <location evidence="3">Chromosome</location>
        <location evidence="3">Centromere</location>
        <location evidence="3">Kinetochore</location>
    </subcellularLocation>
    <subcellularLocation>
        <location evidence="2">Membrane</location>
    </subcellularLocation>
    <subcellularLocation>
        <location evidence="1">Nucleus</location>
    </subcellularLocation>
</comment>
<feature type="transmembrane region" description="Helical" evidence="17">
    <location>
        <begin position="65"/>
        <end position="92"/>
    </location>
</feature>
<feature type="domain" description="Cytochrome b561" evidence="18">
    <location>
        <begin position="33"/>
        <end position="228"/>
    </location>
</feature>
<evidence type="ECO:0000256" key="2">
    <source>
        <dbReference type="ARBA" id="ARBA00004370"/>
    </source>
</evidence>
<keyword evidence="20" id="KW-1185">Reference proteome</keyword>
<dbReference type="GO" id="GO:0051301">
    <property type="term" value="P:cell division"/>
    <property type="evidence" value="ECO:0007669"/>
    <property type="project" value="UniProtKB-KW"/>
</dbReference>
<keyword evidence="12 17" id="KW-0472">Membrane</keyword>
<keyword evidence="7 17" id="KW-0812">Transmembrane</keyword>
<dbReference type="OrthoDB" id="19261at2759"/>
<protein>
    <recommendedName>
        <fullName evidence="18">Cytochrome b561 domain-containing protein</fullName>
    </recommendedName>
</protein>
<gene>
    <name evidence="19" type="ORF">BDV29DRAFT_36976</name>
</gene>
<feature type="compositionally biased region" description="Basic and acidic residues" evidence="16">
    <location>
        <begin position="332"/>
        <end position="371"/>
    </location>
</feature>
<dbReference type="EMBL" id="ML732308">
    <property type="protein sequence ID" value="KAB8070284.1"/>
    <property type="molecule type" value="Genomic_DNA"/>
</dbReference>
<dbReference type="GO" id="GO:0005634">
    <property type="term" value="C:nucleus"/>
    <property type="evidence" value="ECO:0007669"/>
    <property type="project" value="UniProtKB-SubCell"/>
</dbReference>
<reference evidence="19 20" key="1">
    <citation type="submission" date="2019-04" db="EMBL/GenBank/DDBJ databases">
        <title>Friends and foes A comparative genomics study of 23 Aspergillus species from section Flavi.</title>
        <authorList>
            <consortium name="DOE Joint Genome Institute"/>
            <person name="Kjaerbolling I."/>
            <person name="Vesth T."/>
            <person name="Frisvad J.C."/>
            <person name="Nybo J.L."/>
            <person name="Theobald S."/>
            <person name="Kildgaard S."/>
            <person name="Isbrandt T."/>
            <person name="Kuo A."/>
            <person name="Sato A."/>
            <person name="Lyhne E.K."/>
            <person name="Kogle M.E."/>
            <person name="Wiebenga A."/>
            <person name="Kun R.S."/>
            <person name="Lubbers R.J."/>
            <person name="Makela M.R."/>
            <person name="Barry K."/>
            <person name="Chovatia M."/>
            <person name="Clum A."/>
            <person name="Daum C."/>
            <person name="Haridas S."/>
            <person name="He G."/>
            <person name="LaButti K."/>
            <person name="Lipzen A."/>
            <person name="Mondo S."/>
            <person name="Riley R."/>
            <person name="Salamov A."/>
            <person name="Simmons B.A."/>
            <person name="Magnuson J.K."/>
            <person name="Henrissat B."/>
            <person name="Mortensen U.H."/>
            <person name="Larsen T.O."/>
            <person name="Devries R.P."/>
            <person name="Grigoriev I.V."/>
            <person name="Machida M."/>
            <person name="Baker S.E."/>
            <person name="Andersen M.R."/>
        </authorList>
    </citation>
    <scope>NUCLEOTIDE SEQUENCE [LARGE SCALE GENOMIC DNA]</scope>
    <source>
        <strain evidence="19 20">CBS 151.66</strain>
    </source>
</reference>
<dbReference type="PROSITE" id="PS50939">
    <property type="entry name" value="CYTOCHROME_B561"/>
    <property type="match status" value="1"/>
</dbReference>
<evidence type="ECO:0000256" key="6">
    <source>
        <dbReference type="ARBA" id="ARBA00022618"/>
    </source>
</evidence>
<evidence type="ECO:0000256" key="12">
    <source>
        <dbReference type="ARBA" id="ARBA00023136"/>
    </source>
</evidence>
<feature type="compositionally biased region" description="Basic and acidic residues" evidence="16">
    <location>
        <begin position="443"/>
        <end position="468"/>
    </location>
</feature>
<dbReference type="PANTHER" id="PTHR15459:SF2">
    <property type="entry name" value="CYTOCHROME B561 DOMAIN-CONTAINING PROTEIN"/>
    <property type="match status" value="1"/>
</dbReference>
<dbReference type="Gene3D" id="1.20.120.1770">
    <property type="match status" value="1"/>
</dbReference>
<keyword evidence="8" id="KW-0498">Mitosis</keyword>
<evidence type="ECO:0000256" key="5">
    <source>
        <dbReference type="ARBA" id="ARBA00022454"/>
    </source>
</evidence>
<feature type="compositionally biased region" description="Polar residues" evidence="16">
    <location>
        <begin position="476"/>
        <end position="485"/>
    </location>
</feature>
<feature type="region of interest" description="Disordered" evidence="16">
    <location>
        <begin position="282"/>
        <end position="307"/>
    </location>
</feature>
<evidence type="ECO:0000256" key="3">
    <source>
        <dbReference type="ARBA" id="ARBA00004629"/>
    </source>
</evidence>
<sequence>MSPNSDLTAPGSSTYASDTLHVGDGTWDSGRDTFLLPNLMGINFDTMRYNGMGNRFKDMPEYHTLIVVHGVIGTIVFLGLVPISILIIRYYSRWNPFMAFKLHAWFQVMTLLLSTVVFVTGWFAVGPARSLTNPHHGIGLAIYVMVIFQVLWGWMLHKIESKRQRYHVPLKLVIHRWIGRALAILGLIQIPLGLTLYGSPKTLFILYSVAAFALLVAWFVLSYLYDEEGYPPVGDYDSRHSYVSGPPGPDPGGHRQSSFGRMAAAGAAGAGLASFFRRRSRSRGRDGYDDSQASYTEKLSDEGPRRGGWGDKLVKLGALGGGVLLAKKFFDRRRNRESDAESGRYRPARARSDSMTEESMSRMEDGRRPEPSYRTPLNRPPSRPPSRSQSPGSSYYYNTTYFSDNDHDRPHTAQNALFGAGAFAALKNLFKRRKVYDDNHRVEEMRRREKEEERLARADSKRRYTGDGRHRRADSLGTTDISSTDMIRPPRGPLPGESALTGGPAMSGAVDGPHSSIPPAAPTHHGTASELPGQAPSRLAPSEIAAGAAAGTALGASHRRRSSSRRREDNADSPPVSVKVKMHNDGRHVTLRRLTEEEAAASREARRRERRNSRRRAGSASSLSGNEGSYDRWRRVEQLERQQQEQMQREQEAVAAAAAATAGMSTAPSGGVPAFAPPPNMSHMAPPPPPHIPSSLPYGPGSVASPGTYTGTEASEDYANNRRRRRAERARARQERQHSVEFT</sequence>
<dbReference type="InterPro" id="IPR007128">
    <property type="entry name" value="PMF1/Nnf1"/>
</dbReference>
<feature type="transmembrane region" description="Helical" evidence="17">
    <location>
        <begin position="204"/>
        <end position="225"/>
    </location>
</feature>
<keyword evidence="9" id="KW-0995">Kinetochore</keyword>
<dbReference type="GO" id="GO:0000444">
    <property type="term" value="C:MIS12/MIND type complex"/>
    <property type="evidence" value="ECO:0007669"/>
    <property type="project" value="InterPro"/>
</dbReference>
<evidence type="ECO:0000256" key="14">
    <source>
        <dbReference type="ARBA" id="ARBA00023306"/>
    </source>
</evidence>
<feature type="compositionally biased region" description="Basic residues" evidence="16">
    <location>
        <begin position="608"/>
        <end position="617"/>
    </location>
</feature>
<evidence type="ECO:0000313" key="19">
    <source>
        <dbReference type="EMBL" id="KAB8070284.1"/>
    </source>
</evidence>
<feature type="compositionally biased region" description="Basic and acidic residues" evidence="16">
    <location>
        <begin position="729"/>
        <end position="743"/>
    </location>
</feature>
<feature type="compositionally biased region" description="Basic and acidic residues" evidence="16">
    <location>
        <begin position="629"/>
        <end position="652"/>
    </location>
</feature>
<evidence type="ECO:0000256" key="10">
    <source>
        <dbReference type="ARBA" id="ARBA00022982"/>
    </source>
</evidence>
<evidence type="ECO:0000256" key="4">
    <source>
        <dbReference type="ARBA" id="ARBA00022448"/>
    </source>
</evidence>
<evidence type="ECO:0000256" key="17">
    <source>
        <dbReference type="SAM" id="Phobius"/>
    </source>
</evidence>
<evidence type="ECO:0000256" key="1">
    <source>
        <dbReference type="ARBA" id="ARBA00004123"/>
    </source>
</evidence>
<name>A0A5N5WSW6_9EURO</name>
<keyword evidence="14" id="KW-0131">Cell cycle</keyword>
<evidence type="ECO:0000256" key="16">
    <source>
        <dbReference type="SAM" id="MobiDB-lite"/>
    </source>
</evidence>
<evidence type="ECO:0000256" key="11">
    <source>
        <dbReference type="ARBA" id="ARBA00022989"/>
    </source>
</evidence>
<feature type="transmembrane region" description="Helical" evidence="17">
    <location>
        <begin position="104"/>
        <end position="125"/>
    </location>
</feature>
<evidence type="ECO:0000313" key="20">
    <source>
        <dbReference type="Proteomes" id="UP000326565"/>
    </source>
</evidence>
<feature type="region of interest" description="Disordered" evidence="16">
    <location>
        <begin position="332"/>
        <end position="408"/>
    </location>
</feature>